<evidence type="ECO:0000313" key="3">
    <source>
        <dbReference type="Proteomes" id="UP000051249"/>
    </source>
</evidence>
<dbReference type="AlphaFoldDB" id="A0A0R2NLP6"/>
<dbReference type="GO" id="GO:0016747">
    <property type="term" value="F:acyltransferase activity, transferring groups other than amino-acyl groups"/>
    <property type="evidence" value="ECO:0007669"/>
    <property type="project" value="InterPro"/>
</dbReference>
<sequence>MPEIKLRHFRTDDYQVYVDLLNNQAIAERSGMKNHLSSFESWMAFRSLIENNHHWVIEYGEQMAGFILFFSEEDVHNFEVGYVLGRSFWNQGIMTKALKIALHNMAIDNPSIKKFTAGTWHDNLASQVVLKKNNFTRVPGEFNVVSAFDNSPKTEYHFEKLV</sequence>
<dbReference type="OrthoDB" id="9798081at2"/>
<feature type="domain" description="N-acetyltransferase" evidence="1">
    <location>
        <begin position="4"/>
        <end position="155"/>
    </location>
</feature>
<dbReference type="EMBL" id="JQCQ01000023">
    <property type="protein sequence ID" value="KRO24723.1"/>
    <property type="molecule type" value="Genomic_DNA"/>
</dbReference>
<dbReference type="PATRIC" id="fig|480391.4.peg.786"/>
<name>A0A0R2NLP6_9LACO</name>
<dbReference type="SUPFAM" id="SSF55729">
    <property type="entry name" value="Acyl-CoA N-acyltransferases (Nat)"/>
    <property type="match status" value="1"/>
</dbReference>
<dbReference type="InterPro" id="IPR000182">
    <property type="entry name" value="GNAT_dom"/>
</dbReference>
<dbReference type="Pfam" id="PF13302">
    <property type="entry name" value="Acetyltransf_3"/>
    <property type="match status" value="1"/>
</dbReference>
<reference evidence="2 3" key="1">
    <citation type="journal article" date="2015" name="Genome Announc.">
        <title>Expanding the biotechnology potential of lactobacilli through comparative genomics of 213 strains and associated genera.</title>
        <authorList>
            <person name="Sun Z."/>
            <person name="Harris H.M."/>
            <person name="McCann A."/>
            <person name="Guo C."/>
            <person name="Argimon S."/>
            <person name="Zhang W."/>
            <person name="Yang X."/>
            <person name="Jeffery I.B."/>
            <person name="Cooney J.C."/>
            <person name="Kagawa T.F."/>
            <person name="Liu W."/>
            <person name="Song Y."/>
            <person name="Salvetti E."/>
            <person name="Wrobel A."/>
            <person name="Rasinkangas P."/>
            <person name="Parkhill J."/>
            <person name="Rea M.C."/>
            <person name="O'Sullivan O."/>
            <person name="Ritari J."/>
            <person name="Douillard F.P."/>
            <person name="Paul Ross R."/>
            <person name="Yang R."/>
            <person name="Briner A.E."/>
            <person name="Felis G.E."/>
            <person name="de Vos W.M."/>
            <person name="Barrangou R."/>
            <person name="Klaenhammer T.R."/>
            <person name="Caufield P.W."/>
            <person name="Cui Y."/>
            <person name="Zhang H."/>
            <person name="O'Toole P.W."/>
        </authorList>
    </citation>
    <scope>NUCLEOTIDE SEQUENCE [LARGE SCALE GENOMIC DNA]</scope>
    <source>
        <strain evidence="2 3">DSM 23026</strain>
    </source>
</reference>
<dbReference type="RefSeq" id="WP_057799870.1">
    <property type="nucleotide sequence ID" value="NZ_BJZZ01000022.1"/>
</dbReference>
<dbReference type="PROSITE" id="PS51186">
    <property type="entry name" value="GNAT"/>
    <property type="match status" value="1"/>
</dbReference>
<comment type="caution">
    <text evidence="2">The sequence shown here is derived from an EMBL/GenBank/DDBJ whole genome shotgun (WGS) entry which is preliminary data.</text>
</comment>
<accession>A0A0R2NLP6</accession>
<proteinExistence type="predicted"/>
<gene>
    <name evidence="2" type="ORF">IV88_GL000775</name>
</gene>
<dbReference type="InterPro" id="IPR016181">
    <property type="entry name" value="Acyl_CoA_acyltransferase"/>
</dbReference>
<dbReference type="Gene3D" id="3.40.630.30">
    <property type="match status" value="1"/>
</dbReference>
<organism evidence="2 3">
    <name type="scientific">Pediococcus argentinicus</name>
    <dbReference type="NCBI Taxonomy" id="480391"/>
    <lineage>
        <taxon>Bacteria</taxon>
        <taxon>Bacillati</taxon>
        <taxon>Bacillota</taxon>
        <taxon>Bacilli</taxon>
        <taxon>Lactobacillales</taxon>
        <taxon>Lactobacillaceae</taxon>
        <taxon>Pediococcus</taxon>
    </lineage>
</organism>
<evidence type="ECO:0000313" key="2">
    <source>
        <dbReference type="EMBL" id="KRO24723.1"/>
    </source>
</evidence>
<dbReference type="PANTHER" id="PTHR43328">
    <property type="entry name" value="ACETYLTRANSFERASE-RELATED"/>
    <property type="match status" value="1"/>
</dbReference>
<evidence type="ECO:0000259" key="1">
    <source>
        <dbReference type="PROSITE" id="PS51186"/>
    </source>
</evidence>
<dbReference type="Proteomes" id="UP000051249">
    <property type="component" value="Unassembled WGS sequence"/>
</dbReference>
<dbReference type="PANTHER" id="PTHR43328:SF1">
    <property type="entry name" value="N-ACETYLTRANSFERASE DOMAIN-CONTAINING PROTEIN"/>
    <property type="match status" value="1"/>
</dbReference>
<protein>
    <recommendedName>
        <fullName evidence="1">N-acetyltransferase domain-containing protein</fullName>
    </recommendedName>
</protein>
<keyword evidence="3" id="KW-1185">Reference proteome</keyword>